<sequence length="62" mass="6709">MLDSLTKKIFYGVTSQSHVSSRFGTNDVPARLNSEGYFDVADGKPLAVYGAKTDTPILHCGM</sequence>
<dbReference type="Proteomes" id="UP000076858">
    <property type="component" value="Unassembled WGS sequence"/>
</dbReference>
<comment type="caution">
    <text evidence="1">The sequence shown here is derived from an EMBL/GenBank/DDBJ whole genome shotgun (WGS) entry which is preliminary data.</text>
</comment>
<dbReference type="EMBL" id="LRGB01001581">
    <property type="protein sequence ID" value="KZS11049.1"/>
    <property type="molecule type" value="Genomic_DNA"/>
</dbReference>
<evidence type="ECO:0000313" key="1">
    <source>
        <dbReference type="EMBL" id="KZS11049.1"/>
    </source>
</evidence>
<accession>A0A164U4C9</accession>
<keyword evidence="2" id="KW-1185">Reference proteome</keyword>
<gene>
    <name evidence="1" type="ORF">APZ42_023777</name>
</gene>
<reference evidence="1 2" key="1">
    <citation type="submission" date="2016-03" db="EMBL/GenBank/DDBJ databases">
        <title>EvidentialGene: Evidence-directed Construction of Genes on Genomes.</title>
        <authorList>
            <person name="Gilbert D.G."/>
            <person name="Choi J.-H."/>
            <person name="Mockaitis K."/>
            <person name="Colbourne J."/>
            <person name="Pfrender M."/>
        </authorList>
    </citation>
    <scope>NUCLEOTIDE SEQUENCE [LARGE SCALE GENOMIC DNA]</scope>
    <source>
        <strain evidence="1 2">Xinb3</strain>
        <tissue evidence="1">Complete organism</tissue>
    </source>
</reference>
<dbReference type="AlphaFoldDB" id="A0A164U4C9"/>
<proteinExistence type="predicted"/>
<evidence type="ECO:0000313" key="2">
    <source>
        <dbReference type="Proteomes" id="UP000076858"/>
    </source>
</evidence>
<organism evidence="1 2">
    <name type="scientific">Daphnia magna</name>
    <dbReference type="NCBI Taxonomy" id="35525"/>
    <lineage>
        <taxon>Eukaryota</taxon>
        <taxon>Metazoa</taxon>
        <taxon>Ecdysozoa</taxon>
        <taxon>Arthropoda</taxon>
        <taxon>Crustacea</taxon>
        <taxon>Branchiopoda</taxon>
        <taxon>Diplostraca</taxon>
        <taxon>Cladocera</taxon>
        <taxon>Anomopoda</taxon>
        <taxon>Daphniidae</taxon>
        <taxon>Daphnia</taxon>
    </lineage>
</organism>
<name>A0A164U4C9_9CRUS</name>
<protein>
    <submittedName>
        <fullName evidence="1">Uncharacterized protein</fullName>
    </submittedName>
</protein>